<evidence type="ECO:0000256" key="6">
    <source>
        <dbReference type="ARBA" id="ARBA00022840"/>
    </source>
</evidence>
<comment type="caution">
    <text evidence="9">The sequence shown here is derived from an EMBL/GenBank/DDBJ whole genome shotgun (WGS) entry which is preliminary data.</text>
</comment>
<dbReference type="SMART" id="SM00220">
    <property type="entry name" value="S_TKc"/>
    <property type="match status" value="1"/>
</dbReference>
<evidence type="ECO:0000313" key="9">
    <source>
        <dbReference type="EMBL" id="KAK7204400.1"/>
    </source>
</evidence>
<dbReference type="InterPro" id="IPR011009">
    <property type="entry name" value="Kinase-like_dom_sf"/>
</dbReference>
<dbReference type="InterPro" id="IPR050108">
    <property type="entry name" value="CDK"/>
</dbReference>
<evidence type="ECO:0000256" key="3">
    <source>
        <dbReference type="ARBA" id="ARBA00022679"/>
    </source>
</evidence>
<reference evidence="9 10" key="1">
    <citation type="submission" date="2024-03" db="EMBL/GenBank/DDBJ databases">
        <title>Genome-scale model development and genomic sequencing of the oleaginous clade Lipomyces.</title>
        <authorList>
            <consortium name="Lawrence Berkeley National Laboratory"/>
            <person name="Czajka J.J."/>
            <person name="Han Y."/>
            <person name="Kim J."/>
            <person name="Mondo S.J."/>
            <person name="Hofstad B.A."/>
            <person name="Robles A."/>
            <person name="Haridas S."/>
            <person name="Riley R."/>
            <person name="LaButti K."/>
            <person name="Pangilinan J."/>
            <person name="Andreopoulos W."/>
            <person name="Lipzen A."/>
            <person name="Yan J."/>
            <person name="Wang M."/>
            <person name="Ng V."/>
            <person name="Grigoriev I.V."/>
            <person name="Spatafora J.W."/>
            <person name="Magnuson J.K."/>
            <person name="Baker S.E."/>
            <person name="Pomraning K.R."/>
        </authorList>
    </citation>
    <scope>NUCLEOTIDE SEQUENCE [LARGE SCALE GENOMIC DNA]</scope>
    <source>
        <strain evidence="9 10">Phaff 52-87</strain>
    </source>
</reference>
<dbReference type="Pfam" id="PF00069">
    <property type="entry name" value="Pkinase"/>
    <property type="match status" value="1"/>
</dbReference>
<dbReference type="CDD" id="cd07843">
    <property type="entry name" value="STKc_CDC2L1"/>
    <property type="match status" value="1"/>
</dbReference>
<proteinExistence type="inferred from homology"/>
<accession>A0ABR1F3H8</accession>
<evidence type="ECO:0000256" key="1">
    <source>
        <dbReference type="ARBA" id="ARBA00006485"/>
    </source>
</evidence>
<keyword evidence="6" id="KW-0067">ATP-binding</keyword>
<dbReference type="SUPFAM" id="SSF56112">
    <property type="entry name" value="Protein kinase-like (PK-like)"/>
    <property type="match status" value="1"/>
</dbReference>
<evidence type="ECO:0000259" key="8">
    <source>
        <dbReference type="PROSITE" id="PS50011"/>
    </source>
</evidence>
<evidence type="ECO:0000256" key="7">
    <source>
        <dbReference type="SAM" id="MobiDB-lite"/>
    </source>
</evidence>
<keyword evidence="5" id="KW-0418">Kinase</keyword>
<evidence type="ECO:0000256" key="4">
    <source>
        <dbReference type="ARBA" id="ARBA00022741"/>
    </source>
</evidence>
<feature type="compositionally biased region" description="Basic residues" evidence="7">
    <location>
        <begin position="24"/>
        <end position="34"/>
    </location>
</feature>
<evidence type="ECO:0000256" key="5">
    <source>
        <dbReference type="ARBA" id="ARBA00022777"/>
    </source>
</evidence>
<dbReference type="EMBL" id="JBBJBU010000008">
    <property type="protein sequence ID" value="KAK7204400.1"/>
    <property type="molecule type" value="Genomic_DNA"/>
</dbReference>
<keyword evidence="3" id="KW-0808">Transferase</keyword>
<dbReference type="InterPro" id="IPR008271">
    <property type="entry name" value="Ser/Thr_kinase_AS"/>
</dbReference>
<name>A0ABR1F3H8_9ASCO</name>
<comment type="similarity">
    <text evidence="1">Belongs to the protein kinase superfamily. CMGC Ser/Thr protein kinase family. CDC2/CDKX subfamily.</text>
</comment>
<dbReference type="PANTHER" id="PTHR24056:SF107">
    <property type="entry name" value="CYCLIN-DEPENDENT KINASE 11A-RELATED"/>
    <property type="match status" value="1"/>
</dbReference>
<keyword evidence="2" id="KW-0723">Serine/threonine-protein kinase</keyword>
<feature type="domain" description="Protein kinase" evidence="8">
    <location>
        <begin position="99"/>
        <end position="385"/>
    </location>
</feature>
<evidence type="ECO:0000256" key="2">
    <source>
        <dbReference type="ARBA" id="ARBA00022527"/>
    </source>
</evidence>
<organism evidence="9 10">
    <name type="scientific">Myxozyma melibiosi</name>
    <dbReference type="NCBI Taxonomy" id="54550"/>
    <lineage>
        <taxon>Eukaryota</taxon>
        <taxon>Fungi</taxon>
        <taxon>Dikarya</taxon>
        <taxon>Ascomycota</taxon>
        <taxon>Saccharomycotina</taxon>
        <taxon>Lipomycetes</taxon>
        <taxon>Lipomycetales</taxon>
        <taxon>Lipomycetaceae</taxon>
        <taxon>Myxozyma</taxon>
    </lineage>
</organism>
<keyword evidence="4" id="KW-0547">Nucleotide-binding</keyword>
<dbReference type="Gene3D" id="3.30.200.20">
    <property type="entry name" value="Phosphorylase Kinase, domain 1"/>
    <property type="match status" value="1"/>
</dbReference>
<protein>
    <submittedName>
        <fullName evidence="9">Kinase-like domain-containing protein</fullName>
    </submittedName>
</protein>
<feature type="region of interest" description="Disordered" evidence="7">
    <location>
        <begin position="382"/>
        <end position="432"/>
    </location>
</feature>
<gene>
    <name evidence="9" type="ORF">BZA70DRAFT_280662</name>
</gene>
<feature type="compositionally biased region" description="Polar residues" evidence="7">
    <location>
        <begin position="50"/>
        <end position="69"/>
    </location>
</feature>
<sequence length="470" mass="52598">MDTQKRSRWRDEDEDPEIRERLRAEKKKKKKLRQEKKAAAAAVGSEKDVSTSSAAEPTTSKAEATNATQSTATNLDLTADGLLKFKPRPIQSCRSVENYERLNHIDEGTYGVVFKGREMHTNQIFALKKLKLEKNSQGFPITSLREIRTLRAIEHQNVVRIEELVVGGSLDQIYIVMEYVDHDLRELMKAMREPFLQSEAKTLLRQLLSAVAYMHAHFIIHRDLKTSNLLITTAAVLKVADFGLARYYSDPVEKMTPLVVTLWYRAPELLLGAKEYSTEVDMWSVGCIFVELLTGKPLFDGKSEINQIKRIFDFLGYPDNNSWPGYSRLPHATTINPPKDRPPTPSLRSRFPFLTSAGVDLLSKLLQLDPKQRISAADALNHPYFSEDPKPKPTSEFLPFPSTSETRVHGDDSPGAPAVVHGGGADAEAGLMSDDDDEATRILLASPADNKNGLFREDTQGGAGFQLRFG</sequence>
<dbReference type="Proteomes" id="UP001498771">
    <property type="component" value="Unassembled WGS sequence"/>
</dbReference>
<dbReference type="PANTHER" id="PTHR24056">
    <property type="entry name" value="CELL DIVISION PROTEIN KINASE"/>
    <property type="match status" value="1"/>
</dbReference>
<keyword evidence="10" id="KW-1185">Reference proteome</keyword>
<dbReference type="InterPro" id="IPR045267">
    <property type="entry name" value="CDK11/PITSLRE_STKc"/>
</dbReference>
<dbReference type="Gene3D" id="1.10.510.10">
    <property type="entry name" value="Transferase(Phosphotransferase) domain 1"/>
    <property type="match status" value="1"/>
</dbReference>
<dbReference type="PROSITE" id="PS50011">
    <property type="entry name" value="PROTEIN_KINASE_DOM"/>
    <property type="match status" value="1"/>
</dbReference>
<feature type="region of interest" description="Disordered" evidence="7">
    <location>
        <begin position="1"/>
        <end position="69"/>
    </location>
</feature>
<dbReference type="InterPro" id="IPR000719">
    <property type="entry name" value="Prot_kinase_dom"/>
</dbReference>
<dbReference type="PROSITE" id="PS00108">
    <property type="entry name" value="PROTEIN_KINASE_ST"/>
    <property type="match status" value="1"/>
</dbReference>
<dbReference type="GeneID" id="90038516"/>
<dbReference type="RefSeq" id="XP_064767433.1">
    <property type="nucleotide sequence ID" value="XM_064913004.1"/>
</dbReference>
<evidence type="ECO:0000313" key="10">
    <source>
        <dbReference type="Proteomes" id="UP001498771"/>
    </source>
</evidence>